<reference evidence="1 2" key="1">
    <citation type="journal article" date="2014" name="PLoS ONE">
        <title>Reduction of Hydrogen Peroxide Accumulation and Toxicity by a Catalase from Mycoplasma iowae.</title>
        <authorList>
            <person name="Pritchard R.E."/>
            <person name="Prassinos A.J."/>
            <person name="Osborne J.D."/>
            <person name="Raviv Z."/>
            <person name="Balish M.F."/>
        </authorList>
    </citation>
    <scope>NUCLEOTIDE SEQUENCE [LARGE SCALE GENOMIC DNA]</scope>
    <source>
        <strain evidence="1 2">DK-CPA</strain>
    </source>
</reference>
<dbReference type="SUPFAM" id="SSF116965">
    <property type="entry name" value="Hypothetical protein MPN330"/>
    <property type="match status" value="1"/>
</dbReference>
<name>A0A084U2X7_MALIO</name>
<protein>
    <submittedName>
        <fullName evidence="1">DUF3196 superfamily protein</fullName>
    </submittedName>
</protein>
<evidence type="ECO:0000313" key="2">
    <source>
        <dbReference type="Proteomes" id="UP000028523"/>
    </source>
</evidence>
<dbReference type="AlphaFoldDB" id="A0A084U2X7"/>
<sequence length="242" mass="28734">MSDIEKYYDEIIAKAEKLLEEKKYDDAIFLIEDELEAPYIPLDKQTILEDLLLQTKADKSYFSGLYDVENLDRKQLLNKVFENKKINPSALWLFFERYNSDLKDNEIDFFEDILISKTVSNEDKNSIFEMFICFGIDKNFRYHNQNIGETFNINPIETSLFEQIELYANTKKIIDDLASKEPSLLNFCYNILTLIYKYYFPSIPNYDYKELAKSIFGYMYNTLRGEKIKDDEITTLINKILQ</sequence>
<dbReference type="InterPro" id="IPR024503">
    <property type="entry name" value="DUF3196"/>
</dbReference>
<dbReference type="Pfam" id="PF11428">
    <property type="entry name" value="DUF3196"/>
    <property type="match status" value="1"/>
</dbReference>
<dbReference type="RefSeq" id="WP_004024951.1">
    <property type="nucleotide sequence ID" value="NZ_AWQU01000086.1"/>
</dbReference>
<keyword evidence="2" id="KW-1185">Reference proteome</keyword>
<proteinExistence type="predicted"/>
<evidence type="ECO:0000313" key="1">
    <source>
        <dbReference type="EMBL" id="KFB07313.1"/>
    </source>
</evidence>
<dbReference type="Proteomes" id="UP000028523">
    <property type="component" value="Unassembled WGS sequence"/>
</dbReference>
<organism evidence="1 2">
    <name type="scientific">Malacoplasma iowae DK-CPA</name>
    <dbReference type="NCBI Taxonomy" id="1394179"/>
    <lineage>
        <taxon>Bacteria</taxon>
        <taxon>Bacillati</taxon>
        <taxon>Mycoplasmatota</taxon>
        <taxon>Mycoplasmoidales</taxon>
        <taxon>Mycoplasmoidaceae</taxon>
        <taxon>Malacoplasma</taxon>
    </lineage>
</organism>
<dbReference type="Gene3D" id="1.10.472.40">
    <property type="entry name" value="Hypothetical protein mg237 homolog, domain 3"/>
    <property type="match status" value="1"/>
</dbReference>
<dbReference type="GeneID" id="96866922"/>
<gene>
    <name evidence="1" type="ORF">P271_144</name>
</gene>
<accession>A0A084U2X7</accession>
<comment type="caution">
    <text evidence="1">The sequence shown here is derived from an EMBL/GenBank/DDBJ whole genome shotgun (WGS) entry which is preliminary data.</text>
</comment>
<dbReference type="EMBL" id="AWQU01000086">
    <property type="protein sequence ID" value="KFB07313.1"/>
    <property type="molecule type" value="Genomic_DNA"/>
</dbReference>